<protein>
    <submittedName>
        <fullName evidence="1">Uncharacterized protein</fullName>
    </submittedName>
</protein>
<reference evidence="1" key="1">
    <citation type="submission" date="2014-09" db="EMBL/GenBank/DDBJ databases">
        <authorList>
            <person name="Magalhaes I.L.F."/>
            <person name="Oliveira U."/>
            <person name="Santos F.R."/>
            <person name="Vidigal T.H.D.A."/>
            <person name="Brescovit A.D."/>
            <person name="Santos A.J."/>
        </authorList>
    </citation>
    <scope>NUCLEOTIDE SEQUENCE</scope>
    <source>
        <tissue evidence="1">Shoot tissue taken approximately 20 cm above the soil surface</tissue>
    </source>
</reference>
<reference evidence="1" key="2">
    <citation type="journal article" date="2015" name="Data Brief">
        <title>Shoot transcriptome of the giant reed, Arundo donax.</title>
        <authorList>
            <person name="Barrero R.A."/>
            <person name="Guerrero F.D."/>
            <person name="Moolhuijzen P."/>
            <person name="Goolsby J.A."/>
            <person name="Tidwell J."/>
            <person name="Bellgard S.E."/>
            <person name="Bellgard M.I."/>
        </authorList>
    </citation>
    <scope>NUCLEOTIDE SEQUENCE</scope>
    <source>
        <tissue evidence="1">Shoot tissue taken approximately 20 cm above the soil surface</tissue>
    </source>
</reference>
<organism evidence="1">
    <name type="scientific">Arundo donax</name>
    <name type="common">Giant reed</name>
    <name type="synonym">Donax arundinaceus</name>
    <dbReference type="NCBI Taxonomy" id="35708"/>
    <lineage>
        <taxon>Eukaryota</taxon>
        <taxon>Viridiplantae</taxon>
        <taxon>Streptophyta</taxon>
        <taxon>Embryophyta</taxon>
        <taxon>Tracheophyta</taxon>
        <taxon>Spermatophyta</taxon>
        <taxon>Magnoliopsida</taxon>
        <taxon>Liliopsida</taxon>
        <taxon>Poales</taxon>
        <taxon>Poaceae</taxon>
        <taxon>PACMAD clade</taxon>
        <taxon>Arundinoideae</taxon>
        <taxon>Arundineae</taxon>
        <taxon>Arundo</taxon>
    </lineage>
</organism>
<proteinExistence type="predicted"/>
<dbReference type="AlphaFoldDB" id="A0A0A9GU30"/>
<accession>A0A0A9GU30</accession>
<evidence type="ECO:0000313" key="1">
    <source>
        <dbReference type="EMBL" id="JAE26066.1"/>
    </source>
</evidence>
<sequence>MPMCQCLSQLYNHQSMHSVENKDIAIVAIFCSQFKSELLKFSFNYLSPKFVMNLLLS</sequence>
<dbReference type="EMBL" id="GBRH01171830">
    <property type="protein sequence ID" value="JAE26066.1"/>
    <property type="molecule type" value="Transcribed_RNA"/>
</dbReference>
<name>A0A0A9GU30_ARUDO</name>